<dbReference type="EMBL" id="LGRX02002747">
    <property type="protein sequence ID" value="KAK3283493.1"/>
    <property type="molecule type" value="Genomic_DNA"/>
</dbReference>
<evidence type="ECO:0000313" key="2">
    <source>
        <dbReference type="Proteomes" id="UP001190700"/>
    </source>
</evidence>
<accession>A0AAE0GT01</accession>
<feature type="non-terminal residue" evidence="1">
    <location>
        <position position="1"/>
    </location>
</feature>
<protein>
    <submittedName>
        <fullName evidence="1">Uncharacterized protein</fullName>
    </submittedName>
</protein>
<proteinExistence type="predicted"/>
<dbReference type="AlphaFoldDB" id="A0AAE0GT01"/>
<keyword evidence="2" id="KW-1185">Reference proteome</keyword>
<sequence length="207" mass="22249">GQSTSPGSRTFHLSWIASLKFLNAQSSKNLKEQLFLSPSPECKVDSAPKGPGACEDLDRAQCKWTPIRGTGTVLGGFPGVRMPTGEPTEGGLEGNTGAGVIALPVHLLKIRGVAAQLDEEAVYRVVGRLGGTGVCVIEEKEKGVRMGVPQVSTMHRERALITQWTALLPMSARRGREGLLEAEDATVQPNMEERIRKPIARIILKAT</sequence>
<comment type="caution">
    <text evidence="1">The sequence shown here is derived from an EMBL/GenBank/DDBJ whole genome shotgun (WGS) entry which is preliminary data.</text>
</comment>
<reference evidence="1 2" key="1">
    <citation type="journal article" date="2015" name="Genome Biol. Evol.">
        <title>Comparative Genomics of a Bacterivorous Green Alga Reveals Evolutionary Causalities and Consequences of Phago-Mixotrophic Mode of Nutrition.</title>
        <authorList>
            <person name="Burns J.A."/>
            <person name="Paasch A."/>
            <person name="Narechania A."/>
            <person name="Kim E."/>
        </authorList>
    </citation>
    <scope>NUCLEOTIDE SEQUENCE [LARGE SCALE GENOMIC DNA]</scope>
    <source>
        <strain evidence="1 2">PLY_AMNH</strain>
    </source>
</reference>
<gene>
    <name evidence="1" type="ORF">CYMTET_8809</name>
</gene>
<organism evidence="1 2">
    <name type="scientific">Cymbomonas tetramitiformis</name>
    <dbReference type="NCBI Taxonomy" id="36881"/>
    <lineage>
        <taxon>Eukaryota</taxon>
        <taxon>Viridiplantae</taxon>
        <taxon>Chlorophyta</taxon>
        <taxon>Pyramimonadophyceae</taxon>
        <taxon>Pyramimonadales</taxon>
        <taxon>Pyramimonadaceae</taxon>
        <taxon>Cymbomonas</taxon>
    </lineage>
</organism>
<dbReference type="Proteomes" id="UP001190700">
    <property type="component" value="Unassembled WGS sequence"/>
</dbReference>
<name>A0AAE0GT01_9CHLO</name>
<evidence type="ECO:0000313" key="1">
    <source>
        <dbReference type="EMBL" id="KAK3283493.1"/>
    </source>
</evidence>